<dbReference type="InterPro" id="IPR020843">
    <property type="entry name" value="ER"/>
</dbReference>
<evidence type="ECO:0000256" key="4">
    <source>
        <dbReference type="ARBA" id="ARBA00023002"/>
    </source>
</evidence>
<dbReference type="SUPFAM" id="SSF50129">
    <property type="entry name" value="GroES-like"/>
    <property type="match status" value="1"/>
</dbReference>
<dbReference type="PROSITE" id="PS00059">
    <property type="entry name" value="ADH_ZINC"/>
    <property type="match status" value="1"/>
</dbReference>
<comment type="similarity">
    <text evidence="5">Belongs to the zinc-containing alcohol dehydrogenase family.</text>
</comment>
<dbReference type="SMART" id="SM00829">
    <property type="entry name" value="PKS_ER"/>
    <property type="match status" value="1"/>
</dbReference>
<gene>
    <name evidence="7" type="ORF">JOF57_005231</name>
</gene>
<evidence type="ECO:0000256" key="3">
    <source>
        <dbReference type="ARBA" id="ARBA00022833"/>
    </source>
</evidence>
<dbReference type="PANTHER" id="PTHR43401:SF2">
    <property type="entry name" value="L-THREONINE 3-DEHYDROGENASE"/>
    <property type="match status" value="1"/>
</dbReference>
<dbReference type="Pfam" id="PF00107">
    <property type="entry name" value="ADH_zinc_N"/>
    <property type="match status" value="1"/>
</dbReference>
<evidence type="ECO:0000256" key="2">
    <source>
        <dbReference type="ARBA" id="ARBA00022723"/>
    </source>
</evidence>
<reference evidence="7 8" key="1">
    <citation type="submission" date="2021-03" db="EMBL/GenBank/DDBJ databases">
        <title>Sequencing the genomes of 1000 actinobacteria strains.</title>
        <authorList>
            <person name="Klenk H.-P."/>
        </authorList>
    </citation>
    <scope>NUCLEOTIDE SEQUENCE [LARGE SCALE GENOMIC DNA]</scope>
    <source>
        <strain evidence="7 8">DSM 46713</strain>
    </source>
</reference>
<protein>
    <submittedName>
        <fullName evidence="7">Threonine dehydrogenase-like Zn-dependent dehydrogenase</fullName>
    </submittedName>
</protein>
<dbReference type="InterPro" id="IPR050129">
    <property type="entry name" value="Zn_alcohol_dh"/>
</dbReference>
<name>A0ABS5A1Q5_9MYCO</name>
<comment type="cofactor">
    <cofactor evidence="1 5">
        <name>Zn(2+)</name>
        <dbReference type="ChEBI" id="CHEBI:29105"/>
    </cofactor>
</comment>
<dbReference type="InterPro" id="IPR013154">
    <property type="entry name" value="ADH-like_N"/>
</dbReference>
<evidence type="ECO:0000313" key="8">
    <source>
        <dbReference type="Proteomes" id="UP000694460"/>
    </source>
</evidence>
<dbReference type="PANTHER" id="PTHR43401">
    <property type="entry name" value="L-THREONINE 3-DEHYDROGENASE"/>
    <property type="match status" value="1"/>
</dbReference>
<evidence type="ECO:0000256" key="1">
    <source>
        <dbReference type="ARBA" id="ARBA00001947"/>
    </source>
</evidence>
<dbReference type="Gene3D" id="3.40.50.720">
    <property type="entry name" value="NAD(P)-binding Rossmann-like Domain"/>
    <property type="match status" value="1"/>
</dbReference>
<comment type="caution">
    <text evidence="7">The sequence shown here is derived from an EMBL/GenBank/DDBJ whole genome shotgun (WGS) entry which is preliminary data.</text>
</comment>
<dbReference type="SUPFAM" id="SSF51735">
    <property type="entry name" value="NAD(P)-binding Rossmann-fold domains"/>
    <property type="match status" value="1"/>
</dbReference>
<dbReference type="InterPro" id="IPR002328">
    <property type="entry name" value="ADH_Zn_CS"/>
</dbReference>
<keyword evidence="2 5" id="KW-0479">Metal-binding</keyword>
<dbReference type="EMBL" id="JAGIOP010000002">
    <property type="protein sequence ID" value="MBP2455318.1"/>
    <property type="molecule type" value="Genomic_DNA"/>
</dbReference>
<evidence type="ECO:0000256" key="5">
    <source>
        <dbReference type="RuleBase" id="RU361277"/>
    </source>
</evidence>
<accession>A0ABS5A1Q5</accession>
<dbReference type="Proteomes" id="UP000694460">
    <property type="component" value="Unassembled WGS sequence"/>
</dbReference>
<dbReference type="InterPro" id="IPR036291">
    <property type="entry name" value="NAD(P)-bd_dom_sf"/>
</dbReference>
<evidence type="ECO:0000259" key="6">
    <source>
        <dbReference type="SMART" id="SM00829"/>
    </source>
</evidence>
<keyword evidence="3 5" id="KW-0862">Zinc</keyword>
<feature type="domain" description="Enoyl reductase (ER)" evidence="6">
    <location>
        <begin position="14"/>
        <end position="337"/>
    </location>
</feature>
<dbReference type="InterPro" id="IPR013149">
    <property type="entry name" value="ADH-like_C"/>
</dbReference>
<dbReference type="Pfam" id="PF08240">
    <property type="entry name" value="ADH_N"/>
    <property type="match status" value="1"/>
</dbReference>
<proteinExistence type="inferred from homology"/>
<keyword evidence="8" id="KW-1185">Reference proteome</keyword>
<organism evidence="7 8">
    <name type="scientific">Mycolicibacterium lutetiense</name>
    <dbReference type="NCBI Taxonomy" id="1641992"/>
    <lineage>
        <taxon>Bacteria</taxon>
        <taxon>Bacillati</taxon>
        <taxon>Actinomycetota</taxon>
        <taxon>Actinomycetes</taxon>
        <taxon>Mycobacteriales</taxon>
        <taxon>Mycobacteriaceae</taxon>
        <taxon>Mycolicibacterium</taxon>
    </lineage>
</organism>
<keyword evidence="4" id="KW-0560">Oxidoreductase</keyword>
<evidence type="ECO:0000313" key="7">
    <source>
        <dbReference type="EMBL" id="MBP2455318.1"/>
    </source>
</evidence>
<dbReference type="InterPro" id="IPR011032">
    <property type="entry name" value="GroES-like_sf"/>
</dbReference>
<sequence>MTASMNVSTVTGPGTAETLVAPRPQISAKDVLVRMRACGICGSDAMYIAIGGIPPRQGHTPLGHEPAGEVVEVGAEVTGIDVGDHVVINPMAAPSGIIGNGGATGALADYLLIENAERGVSLEVIPDHIPWEVAALNEPMAVARHGVNRCRPKTGDKVVIFGAGPIGLGAVLAFRSVGVSHIVVVDLIAARLEKARQIGADAVVNATDEDVVARLVELHGEGESRFGSRAGTDIYLDAAGAPSVITTVLTAAQHGATLGVVAVHKEAVPVEFINVMSSEITIVGSMGYPDEIFEVTKDLVANWERYALIVSHTVPFQDVSEALELASTPGAADKVVVTFG</sequence>
<dbReference type="Gene3D" id="3.90.180.10">
    <property type="entry name" value="Medium-chain alcohol dehydrogenases, catalytic domain"/>
    <property type="match status" value="1"/>
</dbReference>